<organism evidence="1 2">
    <name type="scientific">Parazoarcus communis</name>
    <dbReference type="NCBI Taxonomy" id="41977"/>
    <lineage>
        <taxon>Bacteria</taxon>
        <taxon>Pseudomonadati</taxon>
        <taxon>Pseudomonadota</taxon>
        <taxon>Betaproteobacteria</taxon>
        <taxon>Rhodocyclales</taxon>
        <taxon>Zoogloeaceae</taxon>
        <taxon>Parazoarcus</taxon>
    </lineage>
</organism>
<gene>
    <name evidence="1" type="ORF">CEW83_07575</name>
</gene>
<dbReference type="Proteomes" id="UP000244930">
    <property type="component" value="Chromosome"/>
</dbReference>
<reference evidence="1 2" key="1">
    <citation type="submission" date="2017-06" db="EMBL/GenBank/DDBJ databases">
        <title>Azoarcus.</title>
        <authorList>
            <person name="Woo J.-H."/>
            <person name="Kim H.-S."/>
        </authorList>
    </citation>
    <scope>NUCLEOTIDE SEQUENCE [LARGE SCALE GENOMIC DNA]</scope>
    <source>
        <strain evidence="1 2">TSPY31</strain>
    </source>
</reference>
<dbReference type="AlphaFoldDB" id="A0A2U8GRG7"/>
<protein>
    <submittedName>
        <fullName evidence="1">Uncharacterized protein</fullName>
    </submittedName>
</protein>
<dbReference type="RefSeq" id="WP_108948803.1">
    <property type="nucleotide sequence ID" value="NZ_CP022187.1"/>
</dbReference>
<keyword evidence="2" id="KW-1185">Reference proteome</keyword>
<name>A0A2U8GRG7_9RHOO</name>
<evidence type="ECO:0000313" key="2">
    <source>
        <dbReference type="Proteomes" id="UP000244930"/>
    </source>
</evidence>
<dbReference type="EMBL" id="CP022187">
    <property type="protein sequence ID" value="AWI75095.1"/>
    <property type="molecule type" value="Genomic_DNA"/>
</dbReference>
<accession>A0A2U8GRG7</accession>
<proteinExistence type="predicted"/>
<evidence type="ECO:0000313" key="1">
    <source>
        <dbReference type="EMBL" id="AWI75095.1"/>
    </source>
</evidence>
<sequence>MPRPDERSEAVARLRGSSRELISRLPESGEALLVLTCGVVVINESYAYAKTVSGFEAEVDDRFIRCVYGVSHEAVHMVQLLSTRFVLDIAIEYANLCARTQQHLKAGTPEKDWLAGLLTDYRATRSRFAASGPGFSTLQVLETQAVIEGFRGAFSRYSELGLAKTVQIAHGVESDYAEAIGRLLAGFGFSFTFNVVPKLCWIALHTPDPGKSFTQALLSLGDTDVSPLEIMSACEICDVFGAAPAGLARSMRVSIPAVRDHAVHALLGDYFDVLEQETDPEAYLQRVMHPGRSSGGERRVALADLMPPLTIFNDDGFQMNGPLKDQGWDAADPLIRISTLTTQTLEWLDERADEMPSHPT</sequence>
<dbReference type="KEGG" id="acom:CEW83_07575"/>